<sequence length="275" mass="28914">MTHDTHRNPIAMPEPIFLADTDLRALAEARVLLERPSLAARLSSFVGSPLEKGMARLPASWRERIGGLAHDALMKAMDTAAKTLQPAVQPASPRLHKLLGSVSGAGGGAFGVAGLTVEIPLSTVLIMRSILDIARGEGEDIGSAQARLAALEVFALGGNASSDDAAEAGYYAVRAALATTVSEAARHFAQRGLSSEGAPALARLITMVAARYKVQLTQKAAGMLVPGIGAAAGATINLMFMDHFQSVSRGHFTVRRLERHYGEAAVRSAWQTVGR</sequence>
<name>N6YMM4_9RHOO</name>
<dbReference type="InterPro" id="IPR024787">
    <property type="entry name" value="EcsC"/>
</dbReference>
<evidence type="ECO:0000313" key="1">
    <source>
        <dbReference type="EMBL" id="ENO95576.1"/>
    </source>
</evidence>
<dbReference type="EMBL" id="AMXF01000199">
    <property type="protein sequence ID" value="ENO95576.1"/>
    <property type="molecule type" value="Genomic_DNA"/>
</dbReference>
<dbReference type="AlphaFoldDB" id="N6YMM4"/>
<evidence type="ECO:0000313" key="2">
    <source>
        <dbReference type="Proteomes" id="UP000013047"/>
    </source>
</evidence>
<proteinExistence type="predicted"/>
<dbReference type="PANTHER" id="PTHR41260">
    <property type="entry name" value="PROTEIN ECSC"/>
    <property type="match status" value="1"/>
</dbReference>
<organism evidence="1 2">
    <name type="scientific">Thauera phenylacetica B4P</name>
    <dbReference type="NCBI Taxonomy" id="1234382"/>
    <lineage>
        <taxon>Bacteria</taxon>
        <taxon>Pseudomonadati</taxon>
        <taxon>Pseudomonadota</taxon>
        <taxon>Betaproteobacteria</taxon>
        <taxon>Rhodocyclales</taxon>
        <taxon>Zoogloeaceae</taxon>
        <taxon>Thauera</taxon>
    </lineage>
</organism>
<protein>
    <recommendedName>
        <fullName evidence="3">Peptidase</fullName>
    </recommendedName>
</protein>
<dbReference type="Proteomes" id="UP000013047">
    <property type="component" value="Unassembled WGS sequence"/>
</dbReference>
<keyword evidence="2" id="KW-1185">Reference proteome</keyword>
<gene>
    <name evidence="1" type="ORF">C667_18317</name>
</gene>
<dbReference type="PANTHER" id="PTHR41260:SF1">
    <property type="entry name" value="PROTEIN ECSC"/>
    <property type="match status" value="1"/>
</dbReference>
<comment type="caution">
    <text evidence="1">The sequence shown here is derived from an EMBL/GenBank/DDBJ whole genome shotgun (WGS) entry which is preliminary data.</text>
</comment>
<accession>N6YMM4</accession>
<evidence type="ECO:0008006" key="3">
    <source>
        <dbReference type="Google" id="ProtNLM"/>
    </source>
</evidence>
<reference evidence="1 2" key="1">
    <citation type="submission" date="2012-09" db="EMBL/GenBank/DDBJ databases">
        <title>Draft Genome Sequences of 6 Strains from Genus Thauera.</title>
        <authorList>
            <person name="Liu B."/>
            <person name="Shapleigh J.P."/>
            <person name="Frostegard A.H."/>
        </authorList>
    </citation>
    <scope>NUCLEOTIDE SEQUENCE [LARGE SCALE GENOMIC DNA]</scope>
    <source>
        <strain evidence="1 2">B4P</strain>
    </source>
</reference>
<dbReference type="Pfam" id="PF12787">
    <property type="entry name" value="EcsC"/>
    <property type="match status" value="1"/>
</dbReference>